<accession>D2QVU4</accession>
<feature type="coiled-coil region" evidence="1">
    <location>
        <begin position="118"/>
        <end position="145"/>
    </location>
</feature>
<evidence type="ECO:0000256" key="2">
    <source>
        <dbReference type="SAM" id="Phobius"/>
    </source>
</evidence>
<dbReference type="InterPro" id="IPR010559">
    <property type="entry name" value="Sig_transdc_His_kin_internal"/>
</dbReference>
<keyword evidence="2" id="KW-1133">Transmembrane helix</keyword>
<dbReference type="Pfam" id="PF06580">
    <property type="entry name" value="His_kinase"/>
    <property type="match status" value="1"/>
</dbReference>
<feature type="transmembrane region" description="Helical" evidence="2">
    <location>
        <begin position="103"/>
        <end position="122"/>
    </location>
</feature>
<keyword evidence="5" id="KW-1185">Reference proteome</keyword>
<dbReference type="InterPro" id="IPR050640">
    <property type="entry name" value="Bact_2-comp_sensor_kinase"/>
</dbReference>
<dbReference type="RefSeq" id="WP_012931403.1">
    <property type="nucleotide sequence ID" value="NC_013733.1"/>
</dbReference>
<proteinExistence type="predicted"/>
<dbReference type="AlphaFoldDB" id="D2QVU4"/>
<reference evidence="4 5" key="1">
    <citation type="journal article" date="2010" name="Stand. Genomic Sci.">
        <title>Complete genome sequence of Spirosoma linguale type strain (1).</title>
        <authorList>
            <person name="Lail K."/>
            <person name="Sikorski J."/>
            <person name="Saunders E."/>
            <person name="Lapidus A."/>
            <person name="Glavina Del Rio T."/>
            <person name="Copeland A."/>
            <person name="Tice H."/>
            <person name="Cheng J.-F."/>
            <person name="Lucas S."/>
            <person name="Nolan M."/>
            <person name="Bruce D."/>
            <person name="Goodwin L."/>
            <person name="Pitluck S."/>
            <person name="Ivanova N."/>
            <person name="Mavromatis K."/>
            <person name="Ovchinnikova G."/>
            <person name="Pati A."/>
            <person name="Chen A."/>
            <person name="Palaniappan K."/>
            <person name="Land M."/>
            <person name="Hauser L."/>
            <person name="Chang Y.-J."/>
            <person name="Jeffries C.D."/>
            <person name="Chain P."/>
            <person name="Brettin T."/>
            <person name="Detter J.C."/>
            <person name="Schuetze A."/>
            <person name="Rohde M."/>
            <person name="Tindall B.J."/>
            <person name="Goeker M."/>
            <person name="Bristow J."/>
            <person name="Eisen J.A."/>
            <person name="Markowitz V."/>
            <person name="Hugenholtz P."/>
            <person name="Kyrpides N.C."/>
            <person name="Klenk H.-P."/>
            <person name="Chen F."/>
        </authorList>
    </citation>
    <scope>NUCLEOTIDE SEQUENCE [LARGE SCALE GENOMIC DNA]</scope>
    <source>
        <strain evidence="5">ATCC 33905 / DSM 74 / LMG 10896 / Claus 1</strain>
    </source>
</reference>
<keyword evidence="2" id="KW-0812">Transmembrane</keyword>
<protein>
    <submittedName>
        <fullName evidence="4">Signal transduction histidine kinase, LytS</fullName>
    </submittedName>
</protein>
<name>D2QVU4_SPILD</name>
<evidence type="ECO:0000313" key="5">
    <source>
        <dbReference type="Proteomes" id="UP000002028"/>
    </source>
</evidence>
<keyword evidence="4" id="KW-0418">Kinase</keyword>
<geneLocation type="plasmid" evidence="4 5">
    <name>pSLIN03</name>
</geneLocation>
<feature type="transmembrane region" description="Helical" evidence="2">
    <location>
        <begin position="34"/>
        <end position="54"/>
    </location>
</feature>
<sequence length="324" mass="36943">MNQRLASPVIQVLFWGLTLLTMSLFVQYSRPVRFPHVALLVLGAGTFYGQSWLAQRYIYRHFSRQGIGLMIGVGLVGCFLNVVMISSLMAAPGIVWLQTGLALVLYFSLTGFLYQGFCVVLNQRRQQHQLEKEKIELELSLVRSQLNPHFLFNVLNNIDHYVRNDPGKASQSIIKLSSLLRYLLYETAQSKVPLDSEVAFLEEYFDLQQQRVQTGTTCRFKKEITDPGLMVVPGLFLPFLENAFRHCPLNQPGNFVYIDLMGQPGKITFISRNTRQLMSPTSDREGLGLALAQKRLMLLYPNAHHLSIMETDHHYSVELVLDMT</sequence>
<feature type="transmembrane region" description="Helical" evidence="2">
    <location>
        <begin position="66"/>
        <end position="91"/>
    </location>
</feature>
<keyword evidence="2" id="KW-0472">Membrane</keyword>
<dbReference type="PANTHER" id="PTHR34220">
    <property type="entry name" value="SENSOR HISTIDINE KINASE YPDA"/>
    <property type="match status" value="1"/>
</dbReference>
<keyword evidence="4" id="KW-0808">Transferase</keyword>
<dbReference type="KEGG" id="sli:Slin_6982"/>
<feature type="transmembrane region" description="Helical" evidence="2">
    <location>
        <begin position="12"/>
        <end position="28"/>
    </location>
</feature>
<dbReference type="EMBL" id="CP001772">
    <property type="protein sequence ID" value="ADB42926.1"/>
    <property type="molecule type" value="Genomic_DNA"/>
</dbReference>
<dbReference type="PANTHER" id="PTHR34220:SF7">
    <property type="entry name" value="SENSOR HISTIDINE KINASE YPDA"/>
    <property type="match status" value="1"/>
</dbReference>
<dbReference type="GO" id="GO:0016020">
    <property type="term" value="C:membrane"/>
    <property type="evidence" value="ECO:0007669"/>
    <property type="project" value="InterPro"/>
</dbReference>
<feature type="domain" description="Signal transduction histidine kinase internal region" evidence="3">
    <location>
        <begin position="138"/>
        <end position="213"/>
    </location>
</feature>
<dbReference type="Proteomes" id="UP000002028">
    <property type="component" value="Plasmid pSLIN03"/>
</dbReference>
<organism evidence="4 5">
    <name type="scientific">Spirosoma linguale (strain ATCC 33905 / DSM 74 / LMG 10896 / Claus 1)</name>
    <dbReference type="NCBI Taxonomy" id="504472"/>
    <lineage>
        <taxon>Bacteria</taxon>
        <taxon>Pseudomonadati</taxon>
        <taxon>Bacteroidota</taxon>
        <taxon>Cytophagia</taxon>
        <taxon>Cytophagales</taxon>
        <taxon>Cytophagaceae</taxon>
        <taxon>Spirosoma</taxon>
    </lineage>
</organism>
<dbReference type="GO" id="GO:0000155">
    <property type="term" value="F:phosphorelay sensor kinase activity"/>
    <property type="evidence" value="ECO:0007669"/>
    <property type="project" value="InterPro"/>
</dbReference>
<evidence type="ECO:0000313" key="4">
    <source>
        <dbReference type="EMBL" id="ADB42926.1"/>
    </source>
</evidence>
<dbReference type="HOGENOM" id="CLU_020473_1_0_10"/>
<gene>
    <name evidence="4" type="ordered locus">Slin_6982</name>
</gene>
<keyword evidence="4" id="KW-0614">Plasmid</keyword>
<keyword evidence="1" id="KW-0175">Coiled coil</keyword>
<evidence type="ECO:0000256" key="1">
    <source>
        <dbReference type="SAM" id="Coils"/>
    </source>
</evidence>
<evidence type="ECO:0000259" key="3">
    <source>
        <dbReference type="Pfam" id="PF06580"/>
    </source>
</evidence>